<name>A0ABU7RNK9_9ACTN</name>
<sequence length="423" mass="44881">MTDLPSLLWGRLAVLPTMGRRTVAALGASIVVGAVLVAPQPASADPEGRRVSERGLDFAKTTATHAVADAVATLGRTSYRDVFSGVRVDEATGKVTLYATDAKRASTMVASGLAKVSAADRAATDIQVVSSRYSRVEMEEAAKRIWAAEKHQAATGIEVHSIVLPGDGRGLEVRTNAPEKAGVLSRTLADGSALAAADITYVAGSPVRRVSRENPAPPYPGGIPIRYDWGLSGWDCSAAFGVRNSSGTEYLMTAEHCYDVGDGIEDMDGGGVGTVRTENNQYDAALIQTDSQSGVWVNDDYMFNVRSQQFSYNGEYVCQSGYTSYPNRCQIQVTNDYIQYDFDDGKGTRVGVEGRQCAGCPSVAHGDSGGPVWSIRSSDGYVAARGIVSGGHTPVEQDVSYEYILFTEVPFAVSALGVSIQTS</sequence>
<evidence type="ECO:0000313" key="2">
    <source>
        <dbReference type="Proteomes" id="UP001332243"/>
    </source>
</evidence>
<comment type="caution">
    <text evidence="1">The sequence shown here is derived from an EMBL/GenBank/DDBJ whole genome shotgun (WGS) entry which is preliminary data.</text>
</comment>
<dbReference type="RefSeq" id="WP_331213227.1">
    <property type="nucleotide sequence ID" value="NZ_JAZGQK010000005.1"/>
</dbReference>
<dbReference type="InterPro" id="IPR043504">
    <property type="entry name" value="Peptidase_S1_PA_chymotrypsin"/>
</dbReference>
<keyword evidence="2" id="KW-1185">Reference proteome</keyword>
<gene>
    <name evidence="1" type="ORF">V1633_06275</name>
</gene>
<dbReference type="Proteomes" id="UP001332243">
    <property type="component" value="Unassembled WGS sequence"/>
</dbReference>
<dbReference type="EMBL" id="JAZGQK010000005">
    <property type="protein sequence ID" value="MEE6258098.1"/>
    <property type="molecule type" value="Genomic_DNA"/>
</dbReference>
<dbReference type="InterPro" id="IPR009003">
    <property type="entry name" value="Peptidase_S1_PA"/>
</dbReference>
<proteinExistence type="predicted"/>
<evidence type="ECO:0000313" key="1">
    <source>
        <dbReference type="EMBL" id="MEE6258098.1"/>
    </source>
</evidence>
<dbReference type="Gene3D" id="2.40.10.10">
    <property type="entry name" value="Trypsin-like serine proteases"/>
    <property type="match status" value="2"/>
</dbReference>
<protein>
    <submittedName>
        <fullName evidence="1">Uncharacterized protein</fullName>
    </submittedName>
</protein>
<dbReference type="SUPFAM" id="SSF50494">
    <property type="entry name" value="Trypsin-like serine proteases"/>
    <property type="match status" value="1"/>
</dbReference>
<organism evidence="1 2">
    <name type="scientific">Plantactinospora sonchi</name>
    <dbReference type="NCBI Taxonomy" id="1544735"/>
    <lineage>
        <taxon>Bacteria</taxon>
        <taxon>Bacillati</taxon>
        <taxon>Actinomycetota</taxon>
        <taxon>Actinomycetes</taxon>
        <taxon>Micromonosporales</taxon>
        <taxon>Micromonosporaceae</taxon>
        <taxon>Plantactinospora</taxon>
    </lineage>
</organism>
<reference evidence="1 2" key="1">
    <citation type="submission" date="2024-01" db="EMBL/GenBank/DDBJ databases">
        <title>Genome insights into Plantactinospora sonchi sp. nov.</title>
        <authorList>
            <person name="Wang L."/>
        </authorList>
    </citation>
    <scope>NUCLEOTIDE SEQUENCE [LARGE SCALE GENOMIC DNA]</scope>
    <source>
        <strain evidence="1 2">NEAU-QY2</strain>
    </source>
</reference>
<accession>A0ABU7RNK9</accession>